<evidence type="ECO:0000256" key="5">
    <source>
        <dbReference type="ARBA" id="ARBA00022602"/>
    </source>
</evidence>
<dbReference type="GO" id="GO:0004662">
    <property type="term" value="F:CAAX-protein geranylgeranyltransferase activity"/>
    <property type="evidence" value="ECO:0007669"/>
    <property type="project" value="UniProtKB-EC"/>
</dbReference>
<keyword evidence="5" id="KW-0637">Prenyltransferase</keyword>
<organism evidence="14 15">
    <name type="scientific">Pseudozyma antarctica</name>
    <name type="common">Yeast</name>
    <name type="synonym">Candida antarctica</name>
    <dbReference type="NCBI Taxonomy" id="84753"/>
    <lineage>
        <taxon>Eukaryota</taxon>
        <taxon>Fungi</taxon>
        <taxon>Dikarya</taxon>
        <taxon>Basidiomycota</taxon>
        <taxon>Ustilaginomycotina</taxon>
        <taxon>Ustilaginomycetes</taxon>
        <taxon>Ustilaginales</taxon>
        <taxon>Ustilaginaceae</taxon>
        <taxon>Moesziomyces</taxon>
    </lineage>
</organism>
<dbReference type="GO" id="GO:0004660">
    <property type="term" value="F:protein farnesyltransferase activity"/>
    <property type="evidence" value="ECO:0007669"/>
    <property type="project" value="UniProtKB-EC"/>
</dbReference>
<dbReference type="Pfam" id="PF01239">
    <property type="entry name" value="PPTA"/>
    <property type="match status" value="4"/>
</dbReference>
<evidence type="ECO:0000313" key="14">
    <source>
        <dbReference type="EMBL" id="SPO43902.1"/>
    </source>
</evidence>
<keyword evidence="7" id="KW-0677">Repeat</keyword>
<gene>
    <name evidence="14" type="ORF">PSANT_01587</name>
</gene>
<evidence type="ECO:0000313" key="15">
    <source>
        <dbReference type="Proteomes" id="UP000325008"/>
    </source>
</evidence>
<evidence type="ECO:0000256" key="8">
    <source>
        <dbReference type="ARBA" id="ARBA00022842"/>
    </source>
</evidence>
<dbReference type="EC" id="2.5.1.59" evidence="3"/>
<protein>
    <recommendedName>
        <fullName evidence="9">Protein farnesyltransferase/geranylgeranyltransferase type-1 subunit alpha</fullName>
        <ecNumber evidence="4">2.5.1.58</ecNumber>
        <ecNumber evidence="3">2.5.1.59</ecNumber>
    </recommendedName>
    <alternativeName>
        <fullName evidence="12">CAAX farnesyltransferase subunit alpha</fullName>
    </alternativeName>
    <alternativeName>
        <fullName evidence="11">FTase-alpha</fullName>
    </alternativeName>
    <alternativeName>
        <fullName evidence="10">Ras proteins prenyltransferase subunit alpha</fullName>
    </alternativeName>
    <alternativeName>
        <fullName evidence="13">Type I protein geranyl-geranyltransferase subunit alpha</fullName>
    </alternativeName>
</protein>
<dbReference type="OrthoDB" id="10255768at2759"/>
<name>A0A5C3FHN5_PSEA2</name>
<dbReference type="PANTHER" id="PTHR11129:SF1">
    <property type="entry name" value="PROTEIN FARNESYLTRANSFERASE_GERANYLGERANYLTRANSFERASE TYPE-1 SUBUNIT ALPHA"/>
    <property type="match status" value="1"/>
</dbReference>
<keyword evidence="8" id="KW-0460">Magnesium</keyword>
<evidence type="ECO:0000256" key="2">
    <source>
        <dbReference type="ARBA" id="ARBA00006734"/>
    </source>
</evidence>
<evidence type="ECO:0000256" key="6">
    <source>
        <dbReference type="ARBA" id="ARBA00022679"/>
    </source>
</evidence>
<evidence type="ECO:0000256" key="3">
    <source>
        <dbReference type="ARBA" id="ARBA00012700"/>
    </source>
</evidence>
<keyword evidence="15" id="KW-1185">Reference proteome</keyword>
<sequence>MTDTAPRSVLDELCSPYLPFDATSAVWSDVTPVAQAESSSPMCPILYNAEYSSAMDVYRALVASNAPATSVPLEGMELSARGLALTAHLIQLNPSHFSVWHYRANILLYAPELEKLPGGRAGVLRAELGWLDNLAHANMKSYQVWQHRRIVVAALGDPSSELQFSADNLARDAKNYHTWAYRQWVLAHFGGLSLPTAVEEAVEEPGKAQFAQLWEGELDYVDELLREDVRNNSAWNHRWYVCFARFGISAHISVDQERIEEVRKTIAFEKAYARASILGTPNNASAWTHLRALHTSVPHELRTPMSEALPWVETLVSTPKEAEADATVDIMGRSPVGALEWCLDCITSATPDAEQRAEHLVKRLITVDSVRKRFWAYRLKTIRRHLH</sequence>
<evidence type="ECO:0000256" key="11">
    <source>
        <dbReference type="ARBA" id="ARBA00042436"/>
    </source>
</evidence>
<comment type="caution">
    <text evidence="14">The sequence shown here is derived from an EMBL/GenBank/DDBJ whole genome shotgun (WGS) entry which is preliminary data.</text>
</comment>
<evidence type="ECO:0000256" key="10">
    <source>
        <dbReference type="ARBA" id="ARBA00041392"/>
    </source>
</evidence>
<dbReference type="EC" id="2.5.1.58" evidence="4"/>
<evidence type="ECO:0000256" key="13">
    <source>
        <dbReference type="ARBA" id="ARBA00043219"/>
    </source>
</evidence>
<dbReference type="GO" id="GO:0005953">
    <property type="term" value="C:CAAX-protein geranylgeranyltransferase complex"/>
    <property type="evidence" value="ECO:0007669"/>
    <property type="project" value="TreeGrafter"/>
</dbReference>
<evidence type="ECO:0000256" key="9">
    <source>
        <dbReference type="ARBA" id="ARBA00040965"/>
    </source>
</evidence>
<dbReference type="Proteomes" id="UP000325008">
    <property type="component" value="Unassembled WGS sequence"/>
</dbReference>
<comment type="cofactor">
    <cofactor evidence="1">
        <name>Mg(2+)</name>
        <dbReference type="ChEBI" id="CHEBI:18420"/>
    </cofactor>
</comment>
<evidence type="ECO:0000256" key="4">
    <source>
        <dbReference type="ARBA" id="ARBA00012702"/>
    </source>
</evidence>
<dbReference type="SUPFAM" id="SSF48439">
    <property type="entry name" value="Protein prenylyltransferase"/>
    <property type="match status" value="1"/>
</dbReference>
<dbReference type="PANTHER" id="PTHR11129">
    <property type="entry name" value="PROTEIN FARNESYLTRANSFERASE ALPHA SUBUNIT/RAB GERANYLGERANYL TRANSFERASE ALPHA SUBUNIT"/>
    <property type="match status" value="1"/>
</dbReference>
<evidence type="ECO:0000256" key="12">
    <source>
        <dbReference type="ARBA" id="ARBA00043086"/>
    </source>
</evidence>
<evidence type="ECO:0000256" key="1">
    <source>
        <dbReference type="ARBA" id="ARBA00001946"/>
    </source>
</evidence>
<keyword evidence="6" id="KW-0808">Transferase</keyword>
<comment type="similarity">
    <text evidence="2">Belongs to the protein prenyltransferase subunit alpha family.</text>
</comment>
<dbReference type="EMBL" id="OOIQ01000003">
    <property type="protein sequence ID" value="SPO43902.1"/>
    <property type="molecule type" value="Genomic_DNA"/>
</dbReference>
<dbReference type="RefSeq" id="XP_014657966.1">
    <property type="nucleotide sequence ID" value="XM_014802480.1"/>
</dbReference>
<dbReference type="GO" id="GO:0005965">
    <property type="term" value="C:protein farnesyltransferase complex"/>
    <property type="evidence" value="ECO:0007669"/>
    <property type="project" value="TreeGrafter"/>
</dbReference>
<dbReference type="AlphaFoldDB" id="A0A5C3FHN5"/>
<evidence type="ECO:0000256" key="7">
    <source>
        <dbReference type="ARBA" id="ARBA00022737"/>
    </source>
</evidence>
<dbReference type="Gene3D" id="1.25.40.120">
    <property type="entry name" value="Protein prenylyltransferase"/>
    <property type="match status" value="1"/>
</dbReference>
<proteinExistence type="inferred from homology"/>
<dbReference type="InterPro" id="IPR002088">
    <property type="entry name" value="Prenyl_trans_a"/>
</dbReference>
<accession>A0A5C3FHN5</accession>
<dbReference type="PROSITE" id="PS51147">
    <property type="entry name" value="PFTA"/>
    <property type="match status" value="3"/>
</dbReference>
<reference evidence="14" key="1">
    <citation type="submission" date="2018-03" db="EMBL/GenBank/DDBJ databases">
        <authorList>
            <person name="Guldener U."/>
        </authorList>
    </citation>
    <scope>NUCLEOTIDE SEQUENCE [LARGE SCALE GENOMIC DNA]</scope>
    <source>
        <strain evidence="14">ATCC34888</strain>
    </source>
</reference>